<dbReference type="CDD" id="cd00769">
    <property type="entry name" value="PheRS_beta_core"/>
    <property type="match status" value="1"/>
</dbReference>
<dbReference type="PANTHER" id="PTHR10947:SF0">
    <property type="entry name" value="PHENYLALANINE--TRNA LIGASE BETA SUBUNIT"/>
    <property type="match status" value="1"/>
</dbReference>
<evidence type="ECO:0000256" key="1">
    <source>
        <dbReference type="ARBA" id="ARBA00004496"/>
    </source>
</evidence>
<feature type="domain" description="B5" evidence="19">
    <location>
        <begin position="405"/>
        <end position="480"/>
    </location>
</feature>
<reference evidence="20 21" key="1">
    <citation type="submission" date="2016-03" db="EMBL/GenBank/DDBJ databases">
        <authorList>
            <person name="Ploux O."/>
        </authorList>
    </citation>
    <scope>NUCLEOTIDE SEQUENCE [LARGE SCALE GENOMIC DNA]</scope>
    <source>
        <strain evidence="20 21">R0</strain>
    </source>
</reference>
<evidence type="ECO:0000256" key="6">
    <source>
        <dbReference type="ARBA" id="ARBA00022598"/>
    </source>
</evidence>
<evidence type="ECO:0000256" key="14">
    <source>
        <dbReference type="ARBA" id="ARBA00049255"/>
    </source>
</evidence>
<dbReference type="InterPro" id="IPR005121">
    <property type="entry name" value="Fdx_antiC-bd"/>
</dbReference>
<feature type="binding site" evidence="15">
    <location>
        <position position="464"/>
    </location>
    <ligand>
        <name>Mg(2+)</name>
        <dbReference type="ChEBI" id="CHEBI:18420"/>
        <note>shared with alpha subunit</note>
    </ligand>
</feature>
<protein>
    <recommendedName>
        <fullName evidence="15">Phenylalanine--tRNA ligase beta subunit</fullName>
        <ecNumber evidence="15">6.1.1.20</ecNumber>
    </recommendedName>
    <alternativeName>
        <fullName evidence="15">Phenylalanyl-tRNA synthetase beta subunit</fullName>
        <shortName evidence="15">PheRS</shortName>
    </alternativeName>
</protein>
<dbReference type="GO" id="GO:0005524">
    <property type="term" value="F:ATP binding"/>
    <property type="evidence" value="ECO:0007669"/>
    <property type="project" value="UniProtKB-UniRule"/>
</dbReference>
<evidence type="ECO:0000256" key="10">
    <source>
        <dbReference type="ARBA" id="ARBA00022842"/>
    </source>
</evidence>
<keyword evidence="13 15" id="KW-0030">Aminoacyl-tRNA synthetase</keyword>
<dbReference type="SUPFAM" id="SSF46955">
    <property type="entry name" value="Putative DNA-binding domain"/>
    <property type="match status" value="1"/>
</dbReference>
<evidence type="ECO:0000256" key="9">
    <source>
        <dbReference type="ARBA" id="ARBA00022840"/>
    </source>
</evidence>
<dbReference type="CDD" id="cd02796">
    <property type="entry name" value="tRNA_bind_bactPheRS"/>
    <property type="match status" value="1"/>
</dbReference>
<dbReference type="Pfam" id="PF03147">
    <property type="entry name" value="FDX-ACB"/>
    <property type="match status" value="1"/>
</dbReference>
<evidence type="ECO:0000259" key="17">
    <source>
        <dbReference type="PROSITE" id="PS50886"/>
    </source>
</evidence>
<dbReference type="SUPFAM" id="SSF54991">
    <property type="entry name" value="Anticodon-binding domain of PheRS"/>
    <property type="match status" value="1"/>
</dbReference>
<dbReference type="Gene3D" id="3.30.70.380">
    <property type="entry name" value="Ferrodoxin-fold anticodon-binding domain"/>
    <property type="match status" value="1"/>
</dbReference>
<dbReference type="SUPFAM" id="SSF50249">
    <property type="entry name" value="Nucleic acid-binding proteins"/>
    <property type="match status" value="1"/>
</dbReference>
<dbReference type="Proteomes" id="UP000075320">
    <property type="component" value="Unassembled WGS sequence"/>
</dbReference>
<dbReference type="SUPFAM" id="SSF56037">
    <property type="entry name" value="PheT/TilS domain"/>
    <property type="match status" value="1"/>
</dbReference>
<evidence type="ECO:0000256" key="5">
    <source>
        <dbReference type="ARBA" id="ARBA00022555"/>
    </source>
</evidence>
<dbReference type="PANTHER" id="PTHR10947">
    <property type="entry name" value="PHENYLALANYL-TRNA SYNTHETASE BETA CHAIN AND LEUCINE-RICH REPEAT-CONTAINING PROTEIN 47"/>
    <property type="match status" value="1"/>
</dbReference>
<feature type="domain" description="FDX-ACB" evidence="18">
    <location>
        <begin position="720"/>
        <end position="813"/>
    </location>
</feature>
<feature type="binding site" evidence="15">
    <location>
        <position position="467"/>
    </location>
    <ligand>
        <name>Mg(2+)</name>
        <dbReference type="ChEBI" id="CHEBI:18420"/>
        <note>shared with alpha subunit</note>
    </ligand>
</feature>
<dbReference type="Pfam" id="PF17759">
    <property type="entry name" value="tRNA_synthFbeta"/>
    <property type="match status" value="1"/>
</dbReference>
<dbReference type="GO" id="GO:0000049">
    <property type="term" value="F:tRNA binding"/>
    <property type="evidence" value="ECO:0007669"/>
    <property type="project" value="UniProtKB-UniRule"/>
</dbReference>
<dbReference type="OrthoDB" id="5287145at2"/>
<dbReference type="PROSITE" id="PS50886">
    <property type="entry name" value="TRBD"/>
    <property type="match status" value="1"/>
</dbReference>
<keyword evidence="4 15" id="KW-0963">Cytoplasm</keyword>
<dbReference type="FunFam" id="2.40.50.140:FF:000045">
    <property type="entry name" value="Phenylalanine--tRNA ligase beta subunit"/>
    <property type="match status" value="1"/>
</dbReference>
<dbReference type="InterPro" id="IPR004532">
    <property type="entry name" value="Phe-tRNA-ligase_IIc_bsu_bact"/>
</dbReference>
<dbReference type="HAMAP" id="MF_00283">
    <property type="entry name" value="Phe_tRNA_synth_beta1"/>
    <property type="match status" value="1"/>
</dbReference>
<dbReference type="EMBL" id="LUKE01000002">
    <property type="protein sequence ID" value="KYG64816.1"/>
    <property type="molecule type" value="Genomic_DNA"/>
</dbReference>
<sequence length="813" mass="89478">MKISLKWLQDYVDVTEFFQNPDVLAEALTRGGLEVEEITNRAKDFHHVVVGHILEKDKHPNADKLSLCRVSTGEGVVHQIVCGAQNHKTGDRVIVALPGAVLPGNFAIKKAAVRGVDSAGMLCSLKELGLAKESDGIAILPADAPVGKPYAEYAGYDDITFELKVTPNRADCLSHFGLAREVACLFGKELKSPVVEPKTSSGSTKKEIALEVKAFDMCPRYTGRYIKGVKVGPSPSWLVKRLESVGMNSINNIVDVTNYVMMELGQPLHAFNSADIGGKKIIVDKAVKGEKFTTLDGTDITLTGEELTIRDANRPVCLAGVVGGKNSGVSEATTNVFLEAAYFLPMSARKTSRSHGIDTDSGYRFSRGVDPDGALRGLNRATQLILQVAGGEAFGDPHDFYPNPVKKAKVSIDIQTVSDRLGYEAEELKFVDFMKRLGCQVEKSGNGFSVLPPTFRFDLEQDMDLVEEYARLNGYEHIPEALPEFKEMPSAHDKAFMLNRTTSELVRAEGFQQAFNFAFVGSKAEKAFLGSLESLKAAGLTASAKEIRLMNPLNEEMDVMRTSLSFGLFKNMNYNFHAGNMAGRLFEIGNAFSIKEDGGYLENSRLAMIAWGRSENLWTKSLETPLVFELKATVEVLLKSLNIGSYTWVMPANKAEVPGFLHQGQFAQLLVEGKKVGFIGTLHPVLLDDNKIRVPAALAELDLDQLYKGQPRPYRIQSISKFQVVERDFAFVMPKSLKVGDVLKDIRKAGAPLLVNVDVFDLYEGEKMEADKKSVAIRIWLQDKNATLQDAQINETTGKVLESLKKNFNLSVR</sequence>
<evidence type="ECO:0000256" key="4">
    <source>
        <dbReference type="ARBA" id="ARBA00022490"/>
    </source>
</evidence>
<feature type="binding site" evidence="15">
    <location>
        <position position="458"/>
    </location>
    <ligand>
        <name>Mg(2+)</name>
        <dbReference type="ChEBI" id="CHEBI:18420"/>
        <note>shared with alpha subunit</note>
    </ligand>
</feature>
<evidence type="ECO:0000256" key="13">
    <source>
        <dbReference type="ARBA" id="ARBA00023146"/>
    </source>
</evidence>
<comment type="subcellular location">
    <subcellularLocation>
        <location evidence="1 15">Cytoplasm</location>
    </subcellularLocation>
</comment>
<evidence type="ECO:0000256" key="12">
    <source>
        <dbReference type="ARBA" id="ARBA00022917"/>
    </source>
</evidence>
<dbReference type="InterPro" id="IPR045060">
    <property type="entry name" value="Phe-tRNA-ligase_IIc_bsu"/>
</dbReference>
<keyword evidence="12 15" id="KW-0648">Protein biosynthesis</keyword>
<dbReference type="Gene3D" id="3.30.930.10">
    <property type="entry name" value="Bira Bifunctional Protein, Domain 2"/>
    <property type="match status" value="1"/>
</dbReference>
<dbReference type="SMART" id="SM00874">
    <property type="entry name" value="B5"/>
    <property type="match status" value="1"/>
</dbReference>
<keyword evidence="9 15" id="KW-0067">ATP-binding</keyword>
<evidence type="ECO:0000256" key="15">
    <source>
        <dbReference type="HAMAP-Rule" id="MF_00283"/>
    </source>
</evidence>
<dbReference type="GO" id="GO:0006432">
    <property type="term" value="P:phenylalanyl-tRNA aminoacylation"/>
    <property type="evidence" value="ECO:0007669"/>
    <property type="project" value="UniProtKB-UniRule"/>
</dbReference>
<evidence type="ECO:0000256" key="7">
    <source>
        <dbReference type="ARBA" id="ARBA00022723"/>
    </source>
</evidence>
<dbReference type="InterPro" id="IPR002547">
    <property type="entry name" value="tRNA-bd_dom"/>
</dbReference>
<name>A0A150WLN3_BDEBC</name>
<comment type="catalytic activity">
    <reaction evidence="14 15">
        <text>tRNA(Phe) + L-phenylalanine + ATP = L-phenylalanyl-tRNA(Phe) + AMP + diphosphate + H(+)</text>
        <dbReference type="Rhea" id="RHEA:19413"/>
        <dbReference type="Rhea" id="RHEA-COMP:9668"/>
        <dbReference type="Rhea" id="RHEA-COMP:9699"/>
        <dbReference type="ChEBI" id="CHEBI:15378"/>
        <dbReference type="ChEBI" id="CHEBI:30616"/>
        <dbReference type="ChEBI" id="CHEBI:33019"/>
        <dbReference type="ChEBI" id="CHEBI:58095"/>
        <dbReference type="ChEBI" id="CHEBI:78442"/>
        <dbReference type="ChEBI" id="CHEBI:78531"/>
        <dbReference type="ChEBI" id="CHEBI:456215"/>
        <dbReference type="EC" id="6.1.1.20"/>
    </reaction>
</comment>
<keyword evidence="6 15" id="KW-0436">Ligase</keyword>
<accession>A0A150WLN3</accession>
<evidence type="ECO:0000256" key="8">
    <source>
        <dbReference type="ARBA" id="ARBA00022741"/>
    </source>
</evidence>
<dbReference type="FunFam" id="3.50.40.10:FF:000001">
    <property type="entry name" value="Phenylalanine--tRNA ligase beta subunit"/>
    <property type="match status" value="1"/>
</dbReference>
<dbReference type="SUPFAM" id="SSF55681">
    <property type="entry name" value="Class II aaRS and biotin synthetases"/>
    <property type="match status" value="1"/>
</dbReference>
<dbReference type="InterPro" id="IPR041616">
    <property type="entry name" value="PheRS_beta_core"/>
</dbReference>
<dbReference type="Gene3D" id="2.40.50.140">
    <property type="entry name" value="Nucleic acid-binding proteins"/>
    <property type="match status" value="1"/>
</dbReference>
<dbReference type="NCBIfam" id="TIGR00472">
    <property type="entry name" value="pheT_bact"/>
    <property type="match status" value="1"/>
</dbReference>
<dbReference type="EC" id="6.1.1.20" evidence="15"/>
<dbReference type="SMART" id="SM00896">
    <property type="entry name" value="FDX-ACB"/>
    <property type="match status" value="1"/>
</dbReference>
<evidence type="ECO:0000313" key="20">
    <source>
        <dbReference type="EMBL" id="KYG64816.1"/>
    </source>
</evidence>
<keyword evidence="11 16" id="KW-0694">RNA-binding</keyword>
<comment type="caution">
    <text evidence="20">The sequence shown here is derived from an EMBL/GenBank/DDBJ whole genome shotgun (WGS) entry which is preliminary data.</text>
</comment>
<evidence type="ECO:0000259" key="18">
    <source>
        <dbReference type="PROSITE" id="PS51447"/>
    </source>
</evidence>
<comment type="subunit">
    <text evidence="3 15">Tetramer of two alpha and two beta subunits.</text>
</comment>
<evidence type="ECO:0000313" key="21">
    <source>
        <dbReference type="Proteomes" id="UP000075320"/>
    </source>
</evidence>
<evidence type="ECO:0000256" key="2">
    <source>
        <dbReference type="ARBA" id="ARBA00008653"/>
    </source>
</evidence>
<dbReference type="Pfam" id="PF03483">
    <property type="entry name" value="B3_4"/>
    <property type="match status" value="1"/>
</dbReference>
<dbReference type="Pfam" id="PF01588">
    <property type="entry name" value="tRNA_bind"/>
    <property type="match status" value="1"/>
</dbReference>
<proteinExistence type="inferred from homology"/>
<organism evidence="20 21">
    <name type="scientific">Bdellovibrio bacteriovorus</name>
    <dbReference type="NCBI Taxonomy" id="959"/>
    <lineage>
        <taxon>Bacteria</taxon>
        <taxon>Pseudomonadati</taxon>
        <taxon>Bdellovibrionota</taxon>
        <taxon>Bdellovibrionia</taxon>
        <taxon>Bdellovibrionales</taxon>
        <taxon>Pseudobdellovibrionaceae</taxon>
        <taxon>Bdellovibrio</taxon>
    </lineage>
</organism>
<dbReference type="Gene3D" id="3.30.56.10">
    <property type="match status" value="2"/>
</dbReference>
<dbReference type="SMART" id="SM00873">
    <property type="entry name" value="B3_4"/>
    <property type="match status" value="1"/>
</dbReference>
<dbReference type="GO" id="GO:0004826">
    <property type="term" value="F:phenylalanine-tRNA ligase activity"/>
    <property type="evidence" value="ECO:0007669"/>
    <property type="project" value="UniProtKB-UniRule"/>
</dbReference>
<evidence type="ECO:0000256" key="11">
    <source>
        <dbReference type="ARBA" id="ARBA00022884"/>
    </source>
</evidence>
<dbReference type="InterPro" id="IPR020825">
    <property type="entry name" value="Phe-tRNA_synthase-like_B3/B4"/>
</dbReference>
<keyword evidence="7 15" id="KW-0479">Metal-binding</keyword>
<dbReference type="PROSITE" id="PS51447">
    <property type="entry name" value="FDX_ACB"/>
    <property type="match status" value="1"/>
</dbReference>
<dbReference type="Pfam" id="PF03484">
    <property type="entry name" value="B5"/>
    <property type="match status" value="1"/>
</dbReference>
<feature type="domain" description="TRNA-binding" evidence="17">
    <location>
        <begin position="42"/>
        <end position="151"/>
    </location>
</feature>
<evidence type="ECO:0000256" key="3">
    <source>
        <dbReference type="ARBA" id="ARBA00011209"/>
    </source>
</evidence>
<keyword evidence="10 15" id="KW-0460">Magnesium</keyword>
<dbReference type="InterPro" id="IPR009061">
    <property type="entry name" value="DNA-bd_dom_put_sf"/>
</dbReference>
<keyword evidence="8 15" id="KW-0547">Nucleotide-binding</keyword>
<evidence type="ECO:0000256" key="16">
    <source>
        <dbReference type="PROSITE-ProRule" id="PRU00209"/>
    </source>
</evidence>
<dbReference type="RefSeq" id="WP_061835327.1">
    <property type="nucleotide sequence ID" value="NZ_LUKE01000002.1"/>
</dbReference>
<keyword evidence="5 16" id="KW-0820">tRNA-binding</keyword>
<dbReference type="NCBIfam" id="NF045760">
    <property type="entry name" value="YtpR"/>
    <property type="match status" value="1"/>
</dbReference>
<dbReference type="Gene3D" id="3.50.40.10">
    <property type="entry name" value="Phenylalanyl-trna Synthetase, Chain B, domain 3"/>
    <property type="match status" value="1"/>
</dbReference>
<dbReference type="GO" id="GO:0009328">
    <property type="term" value="C:phenylalanine-tRNA ligase complex"/>
    <property type="evidence" value="ECO:0007669"/>
    <property type="project" value="TreeGrafter"/>
</dbReference>
<dbReference type="GO" id="GO:0000287">
    <property type="term" value="F:magnesium ion binding"/>
    <property type="evidence" value="ECO:0007669"/>
    <property type="project" value="UniProtKB-UniRule"/>
</dbReference>
<dbReference type="InterPro" id="IPR005146">
    <property type="entry name" value="B3/B4_tRNA-bd"/>
</dbReference>
<keyword evidence="21" id="KW-1185">Reference proteome</keyword>
<dbReference type="InterPro" id="IPR033714">
    <property type="entry name" value="tRNA_bind_bactPheRS"/>
</dbReference>
<dbReference type="InterPro" id="IPR012340">
    <property type="entry name" value="NA-bd_OB-fold"/>
</dbReference>
<gene>
    <name evidence="15" type="primary">pheT</name>
    <name evidence="20" type="ORF">AZI86_11475</name>
</gene>
<dbReference type="AlphaFoldDB" id="A0A150WLN3"/>
<dbReference type="FunFam" id="3.30.70.380:FF:000001">
    <property type="entry name" value="Phenylalanine--tRNA ligase beta subunit"/>
    <property type="match status" value="1"/>
</dbReference>
<dbReference type="InterPro" id="IPR005147">
    <property type="entry name" value="tRNA_synthase_B5-dom"/>
</dbReference>
<evidence type="ECO:0000259" key="19">
    <source>
        <dbReference type="PROSITE" id="PS51483"/>
    </source>
</evidence>
<dbReference type="PROSITE" id="PS51483">
    <property type="entry name" value="B5"/>
    <property type="match status" value="1"/>
</dbReference>
<dbReference type="InterPro" id="IPR036690">
    <property type="entry name" value="Fdx_antiC-bd_sf"/>
</dbReference>
<comment type="cofactor">
    <cofactor evidence="15">
        <name>Mg(2+)</name>
        <dbReference type="ChEBI" id="CHEBI:18420"/>
    </cofactor>
    <text evidence="15">Binds 2 magnesium ions per tetramer.</text>
</comment>
<dbReference type="InterPro" id="IPR045864">
    <property type="entry name" value="aa-tRNA-synth_II/BPL/LPL"/>
</dbReference>
<comment type="similarity">
    <text evidence="2 15">Belongs to the phenylalanyl-tRNA synthetase beta subunit family. Type 1 subfamily.</text>
</comment>
<feature type="binding site" evidence="15">
    <location>
        <position position="468"/>
    </location>
    <ligand>
        <name>Mg(2+)</name>
        <dbReference type="ChEBI" id="CHEBI:18420"/>
        <note>shared with alpha subunit</note>
    </ligand>
</feature>